<evidence type="ECO:0008006" key="3">
    <source>
        <dbReference type="Google" id="ProtNLM"/>
    </source>
</evidence>
<dbReference type="Gene3D" id="1.25.40.10">
    <property type="entry name" value="Tetratricopeptide repeat domain"/>
    <property type="match status" value="1"/>
</dbReference>
<accession>A0A8H9IK82</accession>
<name>A0A8H9IK82_9BURK</name>
<reference evidence="2" key="1">
    <citation type="journal article" date="2019" name="Int. J. Syst. Evol. Microbiol.">
        <title>The Global Catalogue of Microorganisms (GCM) 10K type strain sequencing project: providing services to taxonomists for standard genome sequencing and annotation.</title>
        <authorList>
            <consortium name="The Broad Institute Genomics Platform"/>
            <consortium name="The Broad Institute Genome Sequencing Center for Infectious Disease"/>
            <person name="Wu L."/>
            <person name="Ma J."/>
        </authorList>
    </citation>
    <scope>NUCLEOTIDE SEQUENCE [LARGE SCALE GENOMIC DNA]</scope>
    <source>
        <strain evidence="2">KCTC 42083</strain>
    </source>
</reference>
<proteinExistence type="predicted"/>
<dbReference type="InterPro" id="IPR011990">
    <property type="entry name" value="TPR-like_helical_dom_sf"/>
</dbReference>
<protein>
    <recommendedName>
        <fullName evidence="3">Sel1 repeat family protein</fullName>
    </recommendedName>
</protein>
<comment type="caution">
    <text evidence="1">The sequence shown here is derived from an EMBL/GenBank/DDBJ whole genome shotgun (WGS) entry which is preliminary data.</text>
</comment>
<dbReference type="EMBL" id="BMZN01000001">
    <property type="protein sequence ID" value="GHC35193.1"/>
    <property type="molecule type" value="Genomic_DNA"/>
</dbReference>
<sequence>MKPQGPYPKSCGVNYKGPTGEQVLSKELTGGNPDIRYLTAMQTFYPGMPISREQLLEVAHKAEQGDEGAIMALGKTYYEIGHHYTNCSVVRTGQNWLKRGSDMNLPHAKVALSQHYFSGICGPIQLDKALSLAREAYALDQHPIIKEWLEYANDPANQKLAVTQREKEFRAYKGEPS</sequence>
<dbReference type="SUPFAM" id="SSF81901">
    <property type="entry name" value="HCP-like"/>
    <property type="match status" value="1"/>
</dbReference>
<evidence type="ECO:0000313" key="1">
    <source>
        <dbReference type="EMBL" id="GHC35193.1"/>
    </source>
</evidence>
<evidence type="ECO:0000313" key="2">
    <source>
        <dbReference type="Proteomes" id="UP000608923"/>
    </source>
</evidence>
<dbReference type="Proteomes" id="UP000608923">
    <property type="component" value="Unassembled WGS sequence"/>
</dbReference>
<keyword evidence="2" id="KW-1185">Reference proteome</keyword>
<dbReference type="AlphaFoldDB" id="A0A8H9IK82"/>
<gene>
    <name evidence="1" type="ORF">GCM10010096_00110</name>
</gene>
<organism evidence="1 2">
    <name type="scientific">Alcaligenes pakistanensis</name>
    <dbReference type="NCBI Taxonomy" id="1482717"/>
    <lineage>
        <taxon>Bacteria</taxon>
        <taxon>Pseudomonadati</taxon>
        <taxon>Pseudomonadota</taxon>
        <taxon>Betaproteobacteria</taxon>
        <taxon>Burkholderiales</taxon>
        <taxon>Alcaligenaceae</taxon>
        <taxon>Alcaligenes</taxon>
    </lineage>
</organism>